<dbReference type="InterPro" id="IPR058769">
    <property type="entry name" value="MCMDC2_N"/>
</dbReference>
<dbReference type="GO" id="GO:0017116">
    <property type="term" value="F:single-stranded DNA helicase activity"/>
    <property type="evidence" value="ECO:0007669"/>
    <property type="project" value="TreeGrafter"/>
</dbReference>
<dbReference type="AlphaFoldDB" id="A0A3Q2U0T8"/>
<dbReference type="GO" id="GO:0000727">
    <property type="term" value="P:double-strand break repair via break-induced replication"/>
    <property type="evidence" value="ECO:0007669"/>
    <property type="project" value="TreeGrafter"/>
</dbReference>
<dbReference type="InterPro" id="IPR031327">
    <property type="entry name" value="MCM"/>
</dbReference>
<dbReference type="PANTHER" id="PTHR11630">
    <property type="entry name" value="DNA REPLICATION LICENSING FACTOR MCM FAMILY MEMBER"/>
    <property type="match status" value="1"/>
</dbReference>
<evidence type="ECO:0000256" key="2">
    <source>
        <dbReference type="ARBA" id="ARBA00022763"/>
    </source>
</evidence>
<keyword evidence="2" id="KW-0227">DNA damage</keyword>
<sequence>MVDILSLKESVLIYLDRSGGLRQLAEDCRPLNDPRQTEAVYRFRVLVNPADLLEVDPGLGDYVLHDPRRATALFQSVCFLAIKTLSLTDKIHTASQVRRTSNCRPVVYHLRFFQVMPVTFSLDSLSLRSFCFLEGFHHIRVHAPGATESATVRNDFSCTICSSQLKEDVKFRVLGDKQLVELIHADALDGLRGHQQSPFRYQSVTLFLRDELCHSMAIGRRYRVVGIPALVHQWPSLTWSVEANRVQPYLSLPTGRHELPSRFLELLGCLASSPWRFPAVVAHCFGSGLSPPGLYNTLKLCLLLSSVQSRTDAYDAFHNLDLLVVTADTLVLDRLMTYGLGLACRGVRHQASGEMFACLSRDQHGAGTANIHAGSALLASGGICMLGDLGFYKKDKLDHMQSVLESRSVSVFIPGKKYGEEADQQLSFSVQCSFWGLADSSQRSGRTDSAVLGTQEMGPVQAQLAETFGLVIQCGDRVGEQGVLAQAVHTLQQAVQPGSQRHPSSWEFSHEDYQKLVAHCRGLQAELSHEAKKLIHGYYMASRRARTQTLSCKMISLAEAHCRLCLRTKVLEEDAVIAVLLCENSVTLKHGASALVIPPDAVFPCNLGDPDGLQRRDAALDELHQSILRFVYTFAPGADAYITEE</sequence>
<evidence type="ECO:0000256" key="4">
    <source>
        <dbReference type="ARBA" id="ARBA00023254"/>
    </source>
</evidence>
<dbReference type="Gene3D" id="3.40.50.300">
    <property type="entry name" value="P-loop containing nucleotide triphosphate hydrolases"/>
    <property type="match status" value="1"/>
</dbReference>
<evidence type="ECO:0000313" key="9">
    <source>
        <dbReference type="Proteomes" id="UP000265000"/>
    </source>
</evidence>
<evidence type="ECO:0000256" key="1">
    <source>
        <dbReference type="ARBA" id="ARBA00022553"/>
    </source>
</evidence>
<dbReference type="InterPro" id="IPR027417">
    <property type="entry name" value="P-loop_NTPase"/>
</dbReference>
<evidence type="ECO:0000256" key="5">
    <source>
        <dbReference type="ARBA" id="ARBA00059210"/>
    </source>
</evidence>
<accession>A0A3Q2U0T8</accession>
<dbReference type="GO" id="GO:0051321">
    <property type="term" value="P:meiotic cell cycle"/>
    <property type="evidence" value="ECO:0007669"/>
    <property type="project" value="UniProtKB-KW"/>
</dbReference>
<dbReference type="GO" id="GO:0005634">
    <property type="term" value="C:nucleus"/>
    <property type="evidence" value="ECO:0007669"/>
    <property type="project" value="TreeGrafter"/>
</dbReference>
<evidence type="ECO:0000256" key="3">
    <source>
        <dbReference type="ARBA" id="ARBA00023204"/>
    </source>
</evidence>
<organism evidence="8 9">
    <name type="scientific">Fundulus heteroclitus</name>
    <name type="common">Killifish</name>
    <name type="synonym">Mummichog</name>
    <dbReference type="NCBI Taxonomy" id="8078"/>
    <lineage>
        <taxon>Eukaryota</taxon>
        <taxon>Metazoa</taxon>
        <taxon>Chordata</taxon>
        <taxon>Craniata</taxon>
        <taxon>Vertebrata</taxon>
        <taxon>Euteleostomi</taxon>
        <taxon>Actinopterygii</taxon>
        <taxon>Neopterygii</taxon>
        <taxon>Teleostei</taxon>
        <taxon>Neoteleostei</taxon>
        <taxon>Acanthomorphata</taxon>
        <taxon>Ovalentaria</taxon>
        <taxon>Atherinomorphae</taxon>
        <taxon>Cyprinodontiformes</taxon>
        <taxon>Fundulidae</taxon>
        <taxon>Fundulus</taxon>
    </lineage>
</organism>
<dbReference type="GO" id="GO:0003677">
    <property type="term" value="F:DNA binding"/>
    <property type="evidence" value="ECO:0007669"/>
    <property type="project" value="InterPro"/>
</dbReference>
<dbReference type="FunFam" id="3.40.50.300:FF:001155">
    <property type="entry name" value="minichromosome maintenance domain-containing protein 2"/>
    <property type="match status" value="1"/>
</dbReference>
<keyword evidence="1" id="KW-0597">Phosphoprotein</keyword>
<proteinExistence type="predicted"/>
<protein>
    <recommendedName>
        <fullName evidence="6">Minichromosome maintenance domain-containing protein 2</fullName>
    </recommendedName>
</protein>
<feature type="domain" description="MCMDC2 N-terminal" evidence="7">
    <location>
        <begin position="7"/>
        <end position="98"/>
    </location>
</feature>
<evidence type="ECO:0000313" key="8">
    <source>
        <dbReference type="Ensembl" id="ENSFHEP00000023060.1"/>
    </source>
</evidence>
<dbReference type="STRING" id="8078.ENSFHEP00000023060"/>
<evidence type="ECO:0000256" key="6">
    <source>
        <dbReference type="ARBA" id="ARBA00067689"/>
    </source>
</evidence>
<comment type="function">
    <text evidence="5">Plays an important role in meiotic recombination and associated DNA double-strand break repair.</text>
</comment>
<keyword evidence="4" id="KW-0469">Meiosis</keyword>
<keyword evidence="9" id="KW-1185">Reference proteome</keyword>
<reference evidence="8" key="1">
    <citation type="submission" date="2025-08" db="UniProtKB">
        <authorList>
            <consortium name="Ensembl"/>
        </authorList>
    </citation>
    <scope>IDENTIFICATION</scope>
</reference>
<dbReference type="GO" id="GO:0005524">
    <property type="term" value="F:ATP binding"/>
    <property type="evidence" value="ECO:0007669"/>
    <property type="project" value="InterPro"/>
</dbReference>
<evidence type="ECO:0000259" key="7">
    <source>
        <dbReference type="Pfam" id="PF26063"/>
    </source>
</evidence>
<dbReference type="Pfam" id="PF26063">
    <property type="entry name" value="MCMDC2_N"/>
    <property type="match status" value="1"/>
</dbReference>
<dbReference type="GeneTree" id="ENSGT01150000286951"/>
<name>A0A3Q2U0T8_FUNHE</name>
<dbReference type="Proteomes" id="UP000265000">
    <property type="component" value="Unplaced"/>
</dbReference>
<reference evidence="8" key="2">
    <citation type="submission" date="2025-09" db="UniProtKB">
        <authorList>
            <consortium name="Ensembl"/>
        </authorList>
    </citation>
    <scope>IDENTIFICATION</scope>
</reference>
<keyword evidence="3" id="KW-0234">DNA repair</keyword>
<dbReference type="PANTHER" id="PTHR11630:SF75">
    <property type="entry name" value="MINICHROMOSOME MAINTENANCE DOMAIN-CONTAINING PROTEIN 2"/>
    <property type="match status" value="1"/>
</dbReference>
<dbReference type="Ensembl" id="ENSFHET00000011293.1">
    <property type="protein sequence ID" value="ENSFHEP00000023060.1"/>
    <property type="gene ID" value="ENSFHEG00000003865.1"/>
</dbReference>